<protein>
    <submittedName>
        <fullName evidence="1">Uncharacterized protein</fullName>
    </submittedName>
</protein>
<comment type="caution">
    <text evidence="1">The sequence shown here is derived from an EMBL/GenBank/DDBJ whole genome shotgun (WGS) entry which is preliminary data.</text>
</comment>
<name>A0A2W5A6T9_9BACT</name>
<accession>A0A2W5A6T9</accession>
<dbReference type="Proteomes" id="UP000249557">
    <property type="component" value="Unassembled WGS sequence"/>
</dbReference>
<evidence type="ECO:0000313" key="1">
    <source>
        <dbReference type="EMBL" id="PZO88932.1"/>
    </source>
</evidence>
<reference evidence="1 2" key="1">
    <citation type="submission" date="2017-08" db="EMBL/GenBank/DDBJ databases">
        <title>Infants hospitalized years apart are colonized by the same room-sourced microbial strains.</title>
        <authorList>
            <person name="Brooks B."/>
            <person name="Olm M.R."/>
            <person name="Firek B.A."/>
            <person name="Baker R."/>
            <person name="Thomas B.C."/>
            <person name="Morowitz M.J."/>
            <person name="Banfield J.F."/>
        </authorList>
    </citation>
    <scope>NUCLEOTIDE SEQUENCE [LARGE SCALE GENOMIC DNA]</scope>
    <source>
        <strain evidence="1">S2_018_000_R2_104</strain>
    </source>
</reference>
<evidence type="ECO:0000313" key="2">
    <source>
        <dbReference type="Proteomes" id="UP000249557"/>
    </source>
</evidence>
<proteinExistence type="predicted"/>
<organism evidence="1 2">
    <name type="scientific">Micavibrio aeruginosavorus</name>
    <dbReference type="NCBI Taxonomy" id="349221"/>
    <lineage>
        <taxon>Bacteria</taxon>
        <taxon>Pseudomonadati</taxon>
        <taxon>Bdellovibrionota</taxon>
        <taxon>Bdellovibrionia</taxon>
        <taxon>Bdellovibrionales</taxon>
        <taxon>Pseudobdellovibrionaceae</taxon>
        <taxon>Micavibrio</taxon>
    </lineage>
</organism>
<dbReference type="AlphaFoldDB" id="A0A2W5A6T9"/>
<dbReference type="EMBL" id="QFNK01000004">
    <property type="protein sequence ID" value="PZO88932.1"/>
    <property type="molecule type" value="Genomic_DNA"/>
</dbReference>
<gene>
    <name evidence="1" type="ORF">DI626_00595</name>
</gene>
<sequence length="241" mass="27001">MSLSSIFSAAASETSGFAAEQILNRRGFYEIGRRTDAVAWTTPDADQVIRISCDGSGSSAYFNLAQKMAGNPYLPVVHAHKIMKSGEHIVCVKKLQNPSQKRLYDHGILLNSYVAVGIPLSAEDTAFRKNHHYTGIMSKKISDFFMMRNAVLDIDALPEPQAFKEAAVAIVELSFDMFKQNTQYVPTPDINPTNVLWRKTEGPLQPVLYDPIVRQYDHYGSELKHASYLRSRLGMNPEMNI</sequence>